<name>A0ABX1MMZ3_9RHOO</name>
<dbReference type="SUPFAM" id="SSF52096">
    <property type="entry name" value="ClpP/crotonase"/>
    <property type="match status" value="1"/>
</dbReference>
<dbReference type="InterPro" id="IPR014748">
    <property type="entry name" value="Enoyl-CoA_hydra_C"/>
</dbReference>
<dbReference type="Gene3D" id="1.10.12.10">
    <property type="entry name" value="Lyase 2-enoyl-coa Hydratase, Chain A, domain 2"/>
    <property type="match status" value="1"/>
</dbReference>
<organism evidence="2 3">
    <name type="scientific">Aromatoleum petrolei</name>
    <dbReference type="NCBI Taxonomy" id="76116"/>
    <lineage>
        <taxon>Bacteria</taxon>
        <taxon>Pseudomonadati</taxon>
        <taxon>Pseudomonadota</taxon>
        <taxon>Betaproteobacteria</taxon>
        <taxon>Rhodocyclales</taxon>
        <taxon>Rhodocyclaceae</taxon>
        <taxon>Aromatoleum</taxon>
    </lineage>
</organism>
<evidence type="ECO:0000313" key="2">
    <source>
        <dbReference type="EMBL" id="NMF88555.1"/>
    </source>
</evidence>
<dbReference type="PANTHER" id="PTHR43459:SF3">
    <property type="entry name" value="ENOYL-COA HYDRATASE ECHA15 (ENOYL HYDRASE) (UNSATURATED ACYL-COA HYDRATASE) (CROTONASE)-RELATED"/>
    <property type="match status" value="1"/>
</dbReference>
<dbReference type="Pfam" id="PF00378">
    <property type="entry name" value="ECH_1"/>
    <property type="match status" value="1"/>
</dbReference>
<gene>
    <name evidence="2" type="ORF">GPA26_08650</name>
</gene>
<proteinExistence type="inferred from homology"/>
<dbReference type="PANTHER" id="PTHR43459">
    <property type="entry name" value="ENOYL-COA HYDRATASE"/>
    <property type="match status" value="1"/>
</dbReference>
<dbReference type="Proteomes" id="UP000652074">
    <property type="component" value="Unassembled WGS sequence"/>
</dbReference>
<comment type="similarity">
    <text evidence="1">Belongs to the enoyl-CoA hydratase/isomerase family.</text>
</comment>
<keyword evidence="3" id="KW-1185">Reference proteome</keyword>
<evidence type="ECO:0000313" key="3">
    <source>
        <dbReference type="Proteomes" id="UP000652074"/>
    </source>
</evidence>
<dbReference type="InterPro" id="IPR029045">
    <property type="entry name" value="ClpP/crotonase-like_dom_sf"/>
</dbReference>
<protein>
    <submittedName>
        <fullName evidence="2">Enoyl-CoA hydratase/isomerase family protein</fullName>
    </submittedName>
</protein>
<accession>A0ABX1MMZ3</accession>
<sequence>MDFSSYTSLAFRRDGHVLHVTFNRPDTLNAVDDLMQRELERFFMEVPADPETRVIVLTGAGKAFSAGGDIEHIQKQIDTPAPTYGLIAGAKRLLGLLLDVPQPIIAKVNGAAIGLGCTLALFSDLIYAAKHAKIADPHVKVGFVAGDGGSIIWPQLVGYARAKEYLLTGEMLTGEEAARLGLINHALAAEELDAAVDAMAQKLAAGARHAVQWTKATINIGLKQLVATMMDAGMAYEALSSRTEDHAEAVKALREKRSPRFNAIDGAPKQ</sequence>
<dbReference type="InterPro" id="IPR001753">
    <property type="entry name" value="Enoyl-CoA_hydra/iso"/>
</dbReference>
<comment type="caution">
    <text evidence="2">The sequence shown here is derived from an EMBL/GenBank/DDBJ whole genome shotgun (WGS) entry which is preliminary data.</text>
</comment>
<evidence type="ECO:0000256" key="1">
    <source>
        <dbReference type="ARBA" id="ARBA00005254"/>
    </source>
</evidence>
<dbReference type="Gene3D" id="3.90.226.10">
    <property type="entry name" value="2-enoyl-CoA Hydratase, Chain A, domain 1"/>
    <property type="match status" value="1"/>
</dbReference>
<dbReference type="CDD" id="cd06558">
    <property type="entry name" value="crotonase-like"/>
    <property type="match status" value="1"/>
</dbReference>
<reference evidence="2 3" key="1">
    <citation type="submission" date="2019-12" db="EMBL/GenBank/DDBJ databases">
        <title>Comparative genomics gives insights into the taxonomy of the Azoarcus-Aromatoleum group and reveals separate origins of nif in the plant-associated Azoarcus and non-plant-associated Aromatoleum sub-groups.</title>
        <authorList>
            <person name="Lafos M."/>
            <person name="Maluk M."/>
            <person name="Batista M."/>
            <person name="Junghare M."/>
            <person name="Carmona M."/>
            <person name="Faoro H."/>
            <person name="Cruz L.M."/>
            <person name="Battistoni F."/>
            <person name="De Souza E."/>
            <person name="Pedrosa F."/>
            <person name="Chen W.-M."/>
            <person name="Poole P.S."/>
            <person name="Dixon R.A."/>
            <person name="James E.K."/>
        </authorList>
    </citation>
    <scope>NUCLEOTIDE SEQUENCE [LARGE SCALE GENOMIC DNA]</scope>
    <source>
        <strain evidence="2 3">ToN1</strain>
    </source>
</reference>
<dbReference type="EMBL" id="WTVR01000014">
    <property type="protein sequence ID" value="NMF88555.1"/>
    <property type="molecule type" value="Genomic_DNA"/>
</dbReference>